<dbReference type="EMBL" id="KL648566">
    <property type="protein sequence ID" value="KEY68678.1"/>
    <property type="molecule type" value="Genomic_DNA"/>
</dbReference>
<sequence>MATIEPRLIHLLNESTTPQMGHADLPALHALPQPASPERSLPPLQLEAFQRFDNARSIELTTTHGFSHTVSDFTSPLKHMHDGSSRYAGNHLSYPIRPVWADSEPPEQSYASARGRDDGHDLSDDSIQRKRVRGLGAKEDFVQLPQPIKKQKAAQQSLAMPPIINGLHEPPPHAALFPPISSCSFEDPDPSNSQQLLHDFKHTPDRRHSKQSSPETDKYASKVRKRAAKPRRKWSEAETKHLLLGVNRHGVGKWTSILEDPDFSFNDRTAGDLKDRFRTCCPDELRASNRGLHADSPPSPAPESLPKTKIGISPENVLAEEAESPPSDTAAAAAATSQQDTACSSTQKKSRAHRKKMTDLAELGIHGPFKKSHRRERRPFTDHDDREILEGLDIYGPAWTKIQRDTRFGFSSRQPTDLRDRVRNKYPEIYQKIEKGTFQPGDGSRGNSLLEPSVTMSIGNSLQRAKVTALEPQMQSSNKHEELPRWSLQSHDLSDNHSSSRGFDNKEGSAFHHPGGEMGISRLLLDDAYMSRRPSR</sequence>
<dbReference type="Pfam" id="PF23588">
    <property type="entry name" value="HTH_CHD1_Hrp3"/>
    <property type="match status" value="1"/>
</dbReference>
<feature type="compositionally biased region" description="Polar residues" evidence="2">
    <location>
        <begin position="487"/>
        <end position="502"/>
    </location>
</feature>
<feature type="compositionally biased region" description="Basic residues" evidence="2">
    <location>
        <begin position="221"/>
        <end position="232"/>
    </location>
</feature>
<dbReference type="Proteomes" id="UP000028045">
    <property type="component" value="Unassembled WGS sequence"/>
</dbReference>
<evidence type="ECO:0000313" key="4">
    <source>
        <dbReference type="EMBL" id="KEY68678.1"/>
    </source>
</evidence>
<dbReference type="InterPro" id="IPR009057">
    <property type="entry name" value="Homeodomain-like_sf"/>
</dbReference>
<proteinExistence type="predicted"/>
<dbReference type="PANTHER" id="PTHR46734:SF1">
    <property type="entry name" value="TELOMERIC REPEAT-BINDING FACTOR 1"/>
    <property type="match status" value="1"/>
</dbReference>
<reference evidence="4 5" key="1">
    <citation type="journal article" date="2014" name="BMC Genomics">
        <title>Comparative genome sequencing reveals chemotype-specific gene clusters in the toxigenic black mold Stachybotrys.</title>
        <authorList>
            <person name="Semeiks J."/>
            <person name="Borek D."/>
            <person name="Otwinowski Z."/>
            <person name="Grishin N.V."/>
        </authorList>
    </citation>
    <scope>NUCLEOTIDE SEQUENCE [LARGE SCALE GENOMIC DNA]</scope>
    <source>
        <strain evidence="5">CBS 109288 / IBT 7711</strain>
    </source>
</reference>
<keyword evidence="1" id="KW-0539">Nucleus</keyword>
<dbReference type="AlphaFoldDB" id="A0A084ATP9"/>
<evidence type="ECO:0000256" key="1">
    <source>
        <dbReference type="ARBA" id="ARBA00023242"/>
    </source>
</evidence>
<feature type="domain" description="Myb-like" evidence="3">
    <location>
        <begin position="226"/>
        <end position="279"/>
    </location>
</feature>
<dbReference type="Gene3D" id="1.10.10.60">
    <property type="entry name" value="Homeodomain-like"/>
    <property type="match status" value="2"/>
</dbReference>
<name>A0A084ATP9_STACB</name>
<feature type="region of interest" description="Disordered" evidence="2">
    <location>
        <begin position="470"/>
        <end position="536"/>
    </location>
</feature>
<feature type="region of interest" description="Disordered" evidence="2">
    <location>
        <begin position="287"/>
        <end position="355"/>
    </location>
</feature>
<accession>A0A084ATP9</accession>
<dbReference type="InterPro" id="IPR001005">
    <property type="entry name" value="SANT/Myb"/>
</dbReference>
<dbReference type="CDD" id="cd11660">
    <property type="entry name" value="SANT_TRF"/>
    <property type="match status" value="1"/>
</dbReference>
<feature type="region of interest" description="Disordered" evidence="2">
    <location>
        <begin position="98"/>
        <end position="127"/>
    </location>
</feature>
<feature type="compositionally biased region" description="Low complexity" evidence="2">
    <location>
        <begin position="324"/>
        <end position="342"/>
    </location>
</feature>
<protein>
    <recommendedName>
        <fullName evidence="3">Myb-like domain-containing protein</fullName>
    </recommendedName>
</protein>
<evidence type="ECO:0000256" key="2">
    <source>
        <dbReference type="SAM" id="MobiDB-lite"/>
    </source>
</evidence>
<dbReference type="InterPro" id="IPR052450">
    <property type="entry name" value="TRBD-Containing_Protein"/>
</dbReference>
<dbReference type="OrthoDB" id="1109245at2759"/>
<dbReference type="SUPFAM" id="SSF46689">
    <property type="entry name" value="Homeodomain-like"/>
    <property type="match status" value="2"/>
</dbReference>
<feature type="compositionally biased region" description="Basic and acidic residues" evidence="2">
    <location>
        <begin position="114"/>
        <end position="127"/>
    </location>
</feature>
<keyword evidence="5" id="KW-1185">Reference proteome</keyword>
<dbReference type="InterPro" id="IPR056302">
    <property type="entry name" value="CHD1-2/Hrp3_HTH"/>
</dbReference>
<evidence type="ECO:0000259" key="3">
    <source>
        <dbReference type="PROSITE" id="PS50090"/>
    </source>
</evidence>
<dbReference type="SMART" id="SM00717">
    <property type="entry name" value="SANT"/>
    <property type="match status" value="2"/>
</dbReference>
<dbReference type="PROSITE" id="PS50090">
    <property type="entry name" value="MYB_LIKE"/>
    <property type="match status" value="1"/>
</dbReference>
<dbReference type="HOGENOM" id="CLU_030814_0_0_1"/>
<feature type="region of interest" description="Disordered" evidence="2">
    <location>
        <begin position="166"/>
        <end position="235"/>
    </location>
</feature>
<dbReference type="PANTHER" id="PTHR46734">
    <property type="entry name" value="TELOMERIC REPEAT-BINDING FACTOR 1 TERF1"/>
    <property type="match status" value="1"/>
</dbReference>
<organism evidence="4 5">
    <name type="scientific">Stachybotrys chartarum (strain CBS 109288 / IBT 7711)</name>
    <name type="common">Toxic black mold</name>
    <name type="synonym">Stilbospora chartarum</name>
    <dbReference type="NCBI Taxonomy" id="1280523"/>
    <lineage>
        <taxon>Eukaryota</taxon>
        <taxon>Fungi</taxon>
        <taxon>Dikarya</taxon>
        <taxon>Ascomycota</taxon>
        <taxon>Pezizomycotina</taxon>
        <taxon>Sordariomycetes</taxon>
        <taxon>Hypocreomycetidae</taxon>
        <taxon>Hypocreales</taxon>
        <taxon>Stachybotryaceae</taxon>
        <taxon>Stachybotrys</taxon>
    </lineage>
</organism>
<gene>
    <name evidence="4" type="ORF">S7711_00552</name>
</gene>
<evidence type="ECO:0000313" key="5">
    <source>
        <dbReference type="Proteomes" id="UP000028045"/>
    </source>
</evidence>